<dbReference type="InterPro" id="IPR029047">
    <property type="entry name" value="HSP70_peptide-bd_sf"/>
</dbReference>
<dbReference type="GO" id="GO:0036064">
    <property type="term" value="C:ciliary basal body"/>
    <property type="evidence" value="ECO:0007669"/>
    <property type="project" value="TreeGrafter"/>
</dbReference>
<gene>
    <name evidence="5" type="ORF">HXX76_015616</name>
</gene>
<name>A0A835SGL3_CHLIN</name>
<protein>
    <submittedName>
        <fullName evidence="5">Uncharacterized protein</fullName>
    </submittedName>
</protein>
<dbReference type="OrthoDB" id="510472at2759"/>
<evidence type="ECO:0000313" key="5">
    <source>
        <dbReference type="EMBL" id="KAG2423018.1"/>
    </source>
</evidence>
<dbReference type="GO" id="GO:0005814">
    <property type="term" value="C:centriole"/>
    <property type="evidence" value="ECO:0007669"/>
    <property type="project" value="TreeGrafter"/>
</dbReference>
<proteinExistence type="inferred from homology"/>
<dbReference type="InterPro" id="IPR013126">
    <property type="entry name" value="Hsp_70_fam"/>
</dbReference>
<dbReference type="PANTHER" id="PTHR31516:SF17">
    <property type="entry name" value="STABILIZER OF AXONEMAL MICROTUBULES 2"/>
    <property type="match status" value="1"/>
</dbReference>
<feature type="compositionally biased region" description="Pro residues" evidence="4">
    <location>
        <begin position="75"/>
        <end position="85"/>
    </location>
</feature>
<dbReference type="GO" id="GO:0005524">
    <property type="term" value="F:ATP binding"/>
    <property type="evidence" value="ECO:0007669"/>
    <property type="project" value="UniProtKB-KW"/>
</dbReference>
<reference evidence="5" key="1">
    <citation type="journal article" date="2020" name="bioRxiv">
        <title>Comparative genomics of Chlamydomonas.</title>
        <authorList>
            <person name="Craig R.J."/>
            <person name="Hasan A.R."/>
            <person name="Ness R.W."/>
            <person name="Keightley P.D."/>
        </authorList>
    </citation>
    <scope>NUCLEOTIDE SEQUENCE</scope>
    <source>
        <strain evidence="5">SAG 7.73</strain>
    </source>
</reference>
<dbReference type="PANTHER" id="PTHR31516">
    <property type="entry name" value="STABILIZER OF AXONEMAL MICROTUBULES 2"/>
    <property type="match status" value="1"/>
</dbReference>
<dbReference type="GO" id="GO:0140662">
    <property type="term" value="F:ATP-dependent protein folding chaperone"/>
    <property type="evidence" value="ECO:0007669"/>
    <property type="project" value="InterPro"/>
</dbReference>
<dbReference type="AlphaFoldDB" id="A0A835SGL3"/>
<keyword evidence="2" id="KW-0547">Nucleotide-binding</keyword>
<comment type="similarity">
    <text evidence="1">Belongs to the FAM154 family.</text>
</comment>
<evidence type="ECO:0000256" key="3">
    <source>
        <dbReference type="ARBA" id="ARBA00022840"/>
    </source>
</evidence>
<keyword evidence="6" id="KW-1185">Reference proteome</keyword>
<dbReference type="InterPro" id="IPR033336">
    <property type="entry name" value="SAXO1/2"/>
</dbReference>
<dbReference type="Gene3D" id="2.60.34.10">
    <property type="entry name" value="Substrate Binding Domain Of DNAk, Chain A, domain 1"/>
    <property type="match status" value="1"/>
</dbReference>
<comment type="caution">
    <text evidence="5">The sequence shown here is derived from an EMBL/GenBank/DDBJ whole genome shotgun (WGS) entry which is preliminary data.</text>
</comment>
<dbReference type="GO" id="GO:0005879">
    <property type="term" value="C:axonemal microtubule"/>
    <property type="evidence" value="ECO:0007669"/>
    <property type="project" value="TreeGrafter"/>
</dbReference>
<dbReference type="GO" id="GO:0008017">
    <property type="term" value="F:microtubule binding"/>
    <property type="evidence" value="ECO:0007669"/>
    <property type="project" value="InterPro"/>
</dbReference>
<organism evidence="5 6">
    <name type="scientific">Chlamydomonas incerta</name>
    <dbReference type="NCBI Taxonomy" id="51695"/>
    <lineage>
        <taxon>Eukaryota</taxon>
        <taxon>Viridiplantae</taxon>
        <taxon>Chlorophyta</taxon>
        <taxon>core chlorophytes</taxon>
        <taxon>Chlorophyceae</taxon>
        <taxon>CS clade</taxon>
        <taxon>Chlamydomonadales</taxon>
        <taxon>Chlamydomonadaceae</taxon>
        <taxon>Chlamydomonas</taxon>
    </lineage>
</organism>
<sequence length="407" mass="43859">MQQPASPSDARAHFQGREIQLHGQPNAGFEGQSSYKQDYPGHSVAPRQPFAPNPQYAGSGAPFDAHSSYKQDFPAHPPQPRPPAPGGQYQPNTAPFDGTSAYRDNYRAPAMDPSQYARHTGRPTGPVSTAPFDGASSYKQDYPQHPLEPRQAHGGPAYQPNTAPFDGTSHYKSQYVPHQVEPRQHAGPVHAPHSSVPFDGTTTHKSDYPVHPIEPRPPAPGGQYVPNAAPFAGSSESRDAYQPWPIDPSTMQRHGGPPPMRPSAPFDGASTYKQEFKGWRLPPRRPALGVQMTGDRAYTLIPADAPLPAVGRQVFTTVHDNQAEICVLVLRGDAPVASRNAVIGQFDLTGLPPGPRGSARIEVTFQVDPNNVLSAAATDLDAGRQEQWLRQGSMVARIANSDGVTPA</sequence>
<feature type="compositionally biased region" description="Basic and acidic residues" evidence="4">
    <location>
        <begin position="10"/>
        <end position="20"/>
    </location>
</feature>
<dbReference type="GO" id="GO:0036126">
    <property type="term" value="C:sperm flagellum"/>
    <property type="evidence" value="ECO:0007669"/>
    <property type="project" value="TreeGrafter"/>
</dbReference>
<dbReference type="SUPFAM" id="SSF100920">
    <property type="entry name" value="Heat shock protein 70kD (HSP70), peptide-binding domain"/>
    <property type="match status" value="1"/>
</dbReference>
<dbReference type="Proteomes" id="UP000650467">
    <property type="component" value="Unassembled WGS sequence"/>
</dbReference>
<accession>A0A835SGL3</accession>
<evidence type="ECO:0000256" key="1">
    <source>
        <dbReference type="ARBA" id="ARBA00008738"/>
    </source>
</evidence>
<keyword evidence="3" id="KW-0067">ATP-binding</keyword>
<dbReference type="Pfam" id="PF05217">
    <property type="entry name" value="SAXO1-2"/>
    <property type="match status" value="1"/>
</dbReference>
<dbReference type="Pfam" id="PF00012">
    <property type="entry name" value="HSP70"/>
    <property type="match status" value="1"/>
</dbReference>
<feature type="region of interest" description="Disordered" evidence="4">
    <location>
        <begin position="1"/>
        <end position="144"/>
    </location>
</feature>
<dbReference type="EMBL" id="JAEHOC010000088">
    <property type="protein sequence ID" value="KAG2423018.1"/>
    <property type="molecule type" value="Genomic_DNA"/>
</dbReference>
<evidence type="ECO:0000313" key="6">
    <source>
        <dbReference type="Proteomes" id="UP000650467"/>
    </source>
</evidence>
<evidence type="ECO:0000256" key="4">
    <source>
        <dbReference type="SAM" id="MobiDB-lite"/>
    </source>
</evidence>
<evidence type="ECO:0000256" key="2">
    <source>
        <dbReference type="ARBA" id="ARBA00022741"/>
    </source>
</evidence>